<feature type="non-terminal residue" evidence="1">
    <location>
        <position position="1"/>
    </location>
</feature>
<comment type="caution">
    <text evidence="1">The sequence shown here is derived from an EMBL/GenBank/DDBJ whole genome shotgun (WGS) entry which is preliminary data.</text>
</comment>
<dbReference type="EMBL" id="BKCJ011785760">
    <property type="protein sequence ID" value="GFD52738.1"/>
    <property type="molecule type" value="Genomic_DNA"/>
</dbReference>
<feature type="non-terminal residue" evidence="1">
    <location>
        <position position="105"/>
    </location>
</feature>
<evidence type="ECO:0000313" key="1">
    <source>
        <dbReference type="EMBL" id="GFD52738.1"/>
    </source>
</evidence>
<reference evidence="1" key="1">
    <citation type="journal article" date="2019" name="Sci. Rep.">
        <title>Draft genome of Tanacetum cinerariifolium, the natural source of mosquito coil.</title>
        <authorList>
            <person name="Yamashiro T."/>
            <person name="Shiraishi A."/>
            <person name="Satake H."/>
            <person name="Nakayama K."/>
        </authorList>
    </citation>
    <scope>NUCLEOTIDE SEQUENCE</scope>
</reference>
<organism evidence="1">
    <name type="scientific">Tanacetum cinerariifolium</name>
    <name type="common">Dalmatian daisy</name>
    <name type="synonym">Chrysanthemum cinerariifolium</name>
    <dbReference type="NCBI Taxonomy" id="118510"/>
    <lineage>
        <taxon>Eukaryota</taxon>
        <taxon>Viridiplantae</taxon>
        <taxon>Streptophyta</taxon>
        <taxon>Embryophyta</taxon>
        <taxon>Tracheophyta</taxon>
        <taxon>Spermatophyta</taxon>
        <taxon>Magnoliopsida</taxon>
        <taxon>eudicotyledons</taxon>
        <taxon>Gunneridae</taxon>
        <taxon>Pentapetalae</taxon>
        <taxon>asterids</taxon>
        <taxon>campanulids</taxon>
        <taxon>Asterales</taxon>
        <taxon>Asteraceae</taxon>
        <taxon>Asteroideae</taxon>
        <taxon>Anthemideae</taxon>
        <taxon>Anthemidinae</taxon>
        <taxon>Tanacetum</taxon>
    </lineage>
</organism>
<proteinExistence type="predicted"/>
<name>A0A699X4A9_TANCI</name>
<accession>A0A699X4A9</accession>
<dbReference type="AlphaFoldDB" id="A0A699X4A9"/>
<gene>
    <name evidence="1" type="ORF">Tci_924707</name>
</gene>
<sequence length="105" mass="11329">LGLEGGARKPDAREAMVENLGGLVRIPSFMAELFVNYDCETDRGDVCMDIVGLLSRNAFPDSATWSTVNVPPLCLDALLGFVQSIADRLDDEPVTEGFPSAQALR</sequence>
<protein>
    <submittedName>
        <fullName evidence="1">Uncharacterized protein</fullName>
    </submittedName>
</protein>